<feature type="signal peptide" evidence="1">
    <location>
        <begin position="1"/>
        <end position="20"/>
    </location>
</feature>
<dbReference type="RefSeq" id="WP_274114810.1">
    <property type="nucleotide sequence ID" value="NZ_JAPCKI010000028.1"/>
</dbReference>
<keyword evidence="1" id="KW-0732">Signal</keyword>
<reference evidence="2" key="1">
    <citation type="submission" date="2022-10" db="EMBL/GenBank/DDBJ databases">
        <title>Description of microaerobic benzene degrading bacteria.</title>
        <authorList>
            <person name="Bedics A."/>
            <person name="Tancsics A."/>
            <person name="Banerjee S."/>
        </authorList>
    </citation>
    <scope>NUCLEOTIDE SEQUENCE</scope>
    <source>
        <strain evidence="2">D2M1</strain>
    </source>
</reference>
<proteinExistence type="predicted"/>
<name>A0ABT5S3Z1_9BURK</name>
<dbReference type="EMBL" id="JAPCKI010000028">
    <property type="protein sequence ID" value="MDD2180673.1"/>
    <property type="molecule type" value="Genomic_DNA"/>
</dbReference>
<evidence type="ECO:0000313" key="3">
    <source>
        <dbReference type="Proteomes" id="UP001148932"/>
    </source>
</evidence>
<evidence type="ECO:0000313" key="2">
    <source>
        <dbReference type="EMBL" id="MDD2180673.1"/>
    </source>
</evidence>
<sequence>MLKYFKLLPIALTVAITACGGGGGSSGETQESYTITLRAEKSQLPLNVAGIQPGIGVYSPYSTTVYVDARKGGFPIPGGENIFGCNLAAGLDTGALYYLDGKAEHEKEVDDGNGGKIKVPNAYRSITLGSNSGGNSFHFSSADQAGTARIVCSVTDPRDKQQKFASADISVGGATGKPASVRLEAQIPGYLGTKNNIKGLLSQMAIQAFVLDDANQPASSVSGGNVQVRILSGTEAALGARLVSGSQSGSVLQLPTVGGVATFALLSGVDTGRIFLELSTDRFDNNVSNGITDPITAIYPVSVLEALTLPPTLADVDLGDVTKEVPFTSLLTVSGGLPPYTWSATGLPAGLSVDSSSGLLSGKPSKDAEEREYRGTVTVTDKNKVSATGVVRLKLVGGLPEDFAIGDCNSNAVCSIGTAPVGANYTYSFVSSVSNVTWTFTSLPAWLASGTTGSAGVLNGKPTVADCGARQFLVTATKGAATVTRTLSITVVSGSTPALACP</sequence>
<keyword evidence="3" id="KW-1185">Reference proteome</keyword>
<gene>
    <name evidence="2" type="ORF">OIN59_24840</name>
</gene>
<dbReference type="Gene3D" id="2.60.40.10">
    <property type="entry name" value="Immunoglobulins"/>
    <property type="match status" value="2"/>
</dbReference>
<dbReference type="InterPro" id="IPR013783">
    <property type="entry name" value="Ig-like_fold"/>
</dbReference>
<accession>A0ABT5S3Z1</accession>
<dbReference type="Proteomes" id="UP001148932">
    <property type="component" value="Unassembled WGS sequence"/>
</dbReference>
<comment type="caution">
    <text evidence="2">The sequence shown here is derived from an EMBL/GenBank/DDBJ whole genome shotgun (WGS) entry which is preliminary data.</text>
</comment>
<dbReference type="SUPFAM" id="SSF49313">
    <property type="entry name" value="Cadherin-like"/>
    <property type="match status" value="2"/>
</dbReference>
<dbReference type="PROSITE" id="PS51257">
    <property type="entry name" value="PROKAR_LIPOPROTEIN"/>
    <property type="match status" value="1"/>
</dbReference>
<protein>
    <submittedName>
        <fullName evidence="2">Ig domain-containing protein</fullName>
    </submittedName>
</protein>
<dbReference type="InterPro" id="IPR015919">
    <property type="entry name" value="Cadherin-like_sf"/>
</dbReference>
<feature type="chain" id="PRO_5046508129" evidence="1">
    <location>
        <begin position="21"/>
        <end position="502"/>
    </location>
</feature>
<dbReference type="Pfam" id="PF05345">
    <property type="entry name" value="He_PIG"/>
    <property type="match status" value="2"/>
</dbReference>
<evidence type="ECO:0000256" key="1">
    <source>
        <dbReference type="SAM" id="SignalP"/>
    </source>
</evidence>
<organism evidence="2 3">
    <name type="scientific">Acidovorax benzenivorans</name>
    <dbReference type="NCBI Taxonomy" id="2987520"/>
    <lineage>
        <taxon>Bacteria</taxon>
        <taxon>Pseudomonadati</taxon>
        <taxon>Pseudomonadota</taxon>
        <taxon>Betaproteobacteria</taxon>
        <taxon>Burkholderiales</taxon>
        <taxon>Comamonadaceae</taxon>
        <taxon>Acidovorax</taxon>
    </lineage>
</organism>